<dbReference type="CDD" id="cd10787">
    <property type="entry name" value="LamB_YcsF_like"/>
    <property type="match status" value="1"/>
</dbReference>
<dbReference type="Proteomes" id="UP001064632">
    <property type="component" value="Chromosome"/>
</dbReference>
<keyword evidence="1" id="KW-0378">Hydrolase</keyword>
<comment type="catalytic activity">
    <reaction evidence="1">
        <text>5-oxo-L-proline + ATP + 2 H2O = L-glutamate + ADP + phosphate + H(+)</text>
        <dbReference type="Rhea" id="RHEA:10348"/>
        <dbReference type="ChEBI" id="CHEBI:15377"/>
        <dbReference type="ChEBI" id="CHEBI:15378"/>
        <dbReference type="ChEBI" id="CHEBI:29985"/>
        <dbReference type="ChEBI" id="CHEBI:30616"/>
        <dbReference type="ChEBI" id="CHEBI:43474"/>
        <dbReference type="ChEBI" id="CHEBI:58402"/>
        <dbReference type="ChEBI" id="CHEBI:456216"/>
        <dbReference type="EC" id="3.5.2.9"/>
    </reaction>
</comment>
<accession>A0ABY6BI88</accession>
<name>A0ABY6BI88_9GAMM</name>
<comment type="function">
    <text evidence="1">Catalyzes the cleavage of 5-oxoproline to form L-glutamate coupled to the hydrolysis of ATP to ADP and inorganic phosphate.</text>
</comment>
<organism evidence="2 3">
    <name type="scientific">Tahibacter amnicola</name>
    <dbReference type="NCBI Taxonomy" id="2976241"/>
    <lineage>
        <taxon>Bacteria</taxon>
        <taxon>Pseudomonadati</taxon>
        <taxon>Pseudomonadota</taxon>
        <taxon>Gammaproteobacteria</taxon>
        <taxon>Lysobacterales</taxon>
        <taxon>Rhodanobacteraceae</taxon>
        <taxon>Tahibacter</taxon>
    </lineage>
</organism>
<dbReference type="RefSeq" id="WP_261696509.1">
    <property type="nucleotide sequence ID" value="NZ_CP104694.1"/>
</dbReference>
<evidence type="ECO:0000313" key="2">
    <source>
        <dbReference type="EMBL" id="UXI69555.1"/>
    </source>
</evidence>
<dbReference type="HAMAP" id="MF_00691">
    <property type="entry name" value="PxpA"/>
    <property type="match status" value="1"/>
</dbReference>
<dbReference type="NCBIfam" id="NF003814">
    <property type="entry name" value="PRK05406.1-3"/>
    <property type="match status" value="1"/>
</dbReference>
<proteinExistence type="inferred from homology"/>
<dbReference type="Gene3D" id="3.20.20.370">
    <property type="entry name" value="Glycoside hydrolase/deacetylase"/>
    <property type="match status" value="1"/>
</dbReference>
<dbReference type="InterPro" id="IPR005501">
    <property type="entry name" value="LamB/YcsF/PxpA-like"/>
</dbReference>
<gene>
    <name evidence="1" type="primary">pxpA</name>
    <name evidence="2" type="ORF">N4264_07900</name>
</gene>
<dbReference type="PANTHER" id="PTHR30292:SF0">
    <property type="entry name" value="5-OXOPROLINASE SUBUNIT A"/>
    <property type="match status" value="1"/>
</dbReference>
<dbReference type="EMBL" id="CP104694">
    <property type="protein sequence ID" value="UXI69555.1"/>
    <property type="molecule type" value="Genomic_DNA"/>
</dbReference>
<comment type="subunit">
    <text evidence="1">Forms a complex composed of PxpA, PxpB and PxpC.</text>
</comment>
<protein>
    <recommendedName>
        <fullName evidence="1">5-oxoprolinase subunit A</fullName>
        <shortName evidence="1">5-OPase subunit A</shortName>
        <ecNumber evidence="1">3.5.2.9</ecNumber>
    </recommendedName>
    <alternativeName>
        <fullName evidence="1">5-oxoprolinase (ATP-hydrolyzing) subunit A</fullName>
    </alternativeName>
</protein>
<reference evidence="2" key="1">
    <citation type="submission" date="2022-09" db="EMBL/GenBank/DDBJ databases">
        <title>Tahibacter sp. nov., isolated from a fresh water.</title>
        <authorList>
            <person name="Baek J.H."/>
            <person name="Lee J.K."/>
            <person name="Kim J.M."/>
            <person name="Jeon C.O."/>
        </authorList>
    </citation>
    <scope>NUCLEOTIDE SEQUENCE</scope>
    <source>
        <strain evidence="2">W38</strain>
    </source>
</reference>
<sequence>MRTIDLNCDMGESFGAWKMGQDIAVMPHVSSVNIACGFHAGDPDTMRQTVEAAARHGIPIGAHPSLPDLAGFGRRDMAVSPNEAYALVLYQIGALDAFVRTHRRALFHVKPHGALYNMAARDDTLADAIAAAVRDFDPRLVLVGLADSALTRAGTRAGLRVAHEAFCDRRYQTDGSLVPRRESDAVLSSIDEAVAQALRIAAQGEVVARDGQVITLSAQTLCIHGDKADAAEFARRLRGALEGAGIGVAALSENTWT</sequence>
<keyword evidence="1" id="KW-0067">ATP-binding</keyword>
<dbReference type="InterPro" id="IPR011330">
    <property type="entry name" value="Glyco_hydro/deAcase_b/a-brl"/>
</dbReference>
<keyword evidence="3" id="KW-1185">Reference proteome</keyword>
<evidence type="ECO:0000256" key="1">
    <source>
        <dbReference type="HAMAP-Rule" id="MF_00691"/>
    </source>
</evidence>
<dbReference type="EC" id="3.5.2.9" evidence="1"/>
<evidence type="ECO:0000313" key="3">
    <source>
        <dbReference type="Proteomes" id="UP001064632"/>
    </source>
</evidence>
<comment type="similarity">
    <text evidence="1">Belongs to the LamB/PxpA family.</text>
</comment>
<dbReference type="Pfam" id="PF03746">
    <property type="entry name" value="LamB_YcsF"/>
    <property type="match status" value="1"/>
</dbReference>
<dbReference type="SUPFAM" id="SSF88713">
    <property type="entry name" value="Glycoside hydrolase/deacetylase"/>
    <property type="match status" value="1"/>
</dbReference>
<keyword evidence="1" id="KW-0547">Nucleotide-binding</keyword>
<dbReference type="PANTHER" id="PTHR30292">
    <property type="entry name" value="UNCHARACTERIZED PROTEIN YBGL-RELATED"/>
    <property type="match status" value="1"/>
</dbReference>
<dbReference type="NCBIfam" id="NF003816">
    <property type="entry name" value="PRK05406.1-5"/>
    <property type="match status" value="1"/>
</dbReference>